<evidence type="ECO:0000313" key="3">
    <source>
        <dbReference type="Proteomes" id="UP000294530"/>
    </source>
</evidence>
<comment type="caution">
    <text evidence="2">The sequence shown here is derived from an EMBL/GenBank/DDBJ whole genome shotgun (WGS) entry which is preliminary data.</text>
</comment>
<feature type="coiled-coil region" evidence="1">
    <location>
        <begin position="156"/>
        <end position="183"/>
    </location>
</feature>
<evidence type="ECO:0000256" key="1">
    <source>
        <dbReference type="SAM" id="Coils"/>
    </source>
</evidence>
<dbReference type="KEGG" id="blac:94349204"/>
<name>A0A976FNB0_BRELC</name>
<keyword evidence="3" id="KW-1185">Reference proteome</keyword>
<dbReference type="EMBL" id="SHOA02000007">
    <property type="protein sequence ID" value="TDH69775.1"/>
    <property type="molecule type" value="Genomic_DNA"/>
</dbReference>
<dbReference type="OrthoDB" id="102914at2759"/>
<gene>
    <name evidence="2" type="ORF">CCR75_005452</name>
</gene>
<dbReference type="AlphaFoldDB" id="A0A976FNB0"/>
<organism evidence="2 3">
    <name type="scientific">Bremia lactucae</name>
    <name type="common">Lettuce downy mildew</name>
    <dbReference type="NCBI Taxonomy" id="4779"/>
    <lineage>
        <taxon>Eukaryota</taxon>
        <taxon>Sar</taxon>
        <taxon>Stramenopiles</taxon>
        <taxon>Oomycota</taxon>
        <taxon>Peronosporomycetes</taxon>
        <taxon>Peronosporales</taxon>
        <taxon>Peronosporaceae</taxon>
        <taxon>Bremia</taxon>
    </lineage>
</organism>
<dbReference type="RefSeq" id="XP_067819274.1">
    <property type="nucleotide sequence ID" value="XM_067963533.1"/>
</dbReference>
<dbReference type="GeneID" id="94349204"/>
<reference evidence="2 3" key="1">
    <citation type="journal article" date="2021" name="Genome Biol.">
        <title>AFLAP: assembly-free linkage analysis pipeline using k-mers from genome sequencing data.</title>
        <authorList>
            <person name="Fletcher K."/>
            <person name="Zhang L."/>
            <person name="Gil J."/>
            <person name="Han R."/>
            <person name="Cavanaugh K."/>
            <person name="Michelmore R."/>
        </authorList>
    </citation>
    <scope>NUCLEOTIDE SEQUENCE [LARGE SCALE GENOMIC DNA]</scope>
    <source>
        <strain evidence="2 3">SF5</strain>
    </source>
</reference>
<protein>
    <recommendedName>
        <fullName evidence="4">BZIP domain-containing protein</fullName>
    </recommendedName>
</protein>
<evidence type="ECO:0008006" key="4">
    <source>
        <dbReference type="Google" id="ProtNLM"/>
    </source>
</evidence>
<proteinExistence type="predicted"/>
<accession>A0A976FNB0</accession>
<sequence length="372" mass="41867">MKVSALHPPNCRRLSDSVITGVVQQRLKASRHVHVAGACAMNIKTMPLAPLVPLSHPLANEFKQTPKSSEVTSNGCWGDRQGNADVISELRKYSCRTTPALPYCPATDGTQLMVEPKAPEGDATDTVKVVTADKVRLRELRRVRQIRYRQKKEKYAVSLADEITKLRNEIEQLSQRRRSALAAVSTKESCWSVVVEYYRLFQHGVGKSSEVQRSIQAAFLHETMASDILFNTEYGVNAILKRWICISQWFANFQVELRAVEKNSSGILVATTITTVTITKQTLQQAFPHLRSSDESTKLSPLAQKLVGRTLVMHGSAQFEWDCERCRIKSIRSQSNMMSPVLRLLGDLHTVSRVFRNALVTLNFQCRVLEVE</sequence>
<dbReference type="Proteomes" id="UP000294530">
    <property type="component" value="Unassembled WGS sequence"/>
</dbReference>
<keyword evidence="1" id="KW-0175">Coiled coil</keyword>
<evidence type="ECO:0000313" key="2">
    <source>
        <dbReference type="EMBL" id="TDH69775.1"/>
    </source>
</evidence>